<dbReference type="Proteomes" id="UP001055072">
    <property type="component" value="Unassembled WGS sequence"/>
</dbReference>
<evidence type="ECO:0000313" key="2">
    <source>
        <dbReference type="Proteomes" id="UP001055072"/>
    </source>
</evidence>
<reference evidence="1" key="1">
    <citation type="journal article" date="2021" name="Environ. Microbiol.">
        <title>Gene family expansions and transcriptome signatures uncover fungal adaptations to wood decay.</title>
        <authorList>
            <person name="Hage H."/>
            <person name="Miyauchi S."/>
            <person name="Viragh M."/>
            <person name="Drula E."/>
            <person name="Min B."/>
            <person name="Chaduli D."/>
            <person name="Navarro D."/>
            <person name="Favel A."/>
            <person name="Norest M."/>
            <person name="Lesage-Meessen L."/>
            <person name="Balint B."/>
            <person name="Merenyi Z."/>
            <person name="de Eugenio L."/>
            <person name="Morin E."/>
            <person name="Martinez A.T."/>
            <person name="Baldrian P."/>
            <person name="Stursova M."/>
            <person name="Martinez M.J."/>
            <person name="Novotny C."/>
            <person name="Magnuson J.K."/>
            <person name="Spatafora J.W."/>
            <person name="Maurice S."/>
            <person name="Pangilinan J."/>
            <person name="Andreopoulos W."/>
            <person name="LaButti K."/>
            <person name="Hundley H."/>
            <person name="Na H."/>
            <person name="Kuo A."/>
            <person name="Barry K."/>
            <person name="Lipzen A."/>
            <person name="Henrissat B."/>
            <person name="Riley R."/>
            <person name="Ahrendt S."/>
            <person name="Nagy L.G."/>
            <person name="Grigoriev I.V."/>
            <person name="Martin F."/>
            <person name="Rosso M.N."/>
        </authorList>
    </citation>
    <scope>NUCLEOTIDE SEQUENCE</scope>
    <source>
        <strain evidence="1">CBS 384.51</strain>
    </source>
</reference>
<name>A0ACB8TR45_9APHY</name>
<gene>
    <name evidence="1" type="ORF">BDY19DRAFT_1060215</name>
</gene>
<dbReference type="EMBL" id="MU274941">
    <property type="protein sequence ID" value="KAI0084508.1"/>
    <property type="molecule type" value="Genomic_DNA"/>
</dbReference>
<accession>A0ACB8TR45</accession>
<proteinExistence type="predicted"/>
<organism evidence="1 2">
    <name type="scientific">Irpex rosettiformis</name>
    <dbReference type="NCBI Taxonomy" id="378272"/>
    <lineage>
        <taxon>Eukaryota</taxon>
        <taxon>Fungi</taxon>
        <taxon>Dikarya</taxon>
        <taxon>Basidiomycota</taxon>
        <taxon>Agaricomycotina</taxon>
        <taxon>Agaricomycetes</taxon>
        <taxon>Polyporales</taxon>
        <taxon>Irpicaceae</taxon>
        <taxon>Irpex</taxon>
    </lineage>
</organism>
<sequence length="882" mass="98856">MDDLMDIDPLVPPSCSIKKAVSAPAIRGHVEQGRNAVAEDIGSSIHEAPVQWFKDNILPPLPSGLCLSSILRALEEDKHITTEGRWKVFPKNHAKSPKGEDAVYGPFASVAAAIGAAAANKLPYQPQRVVFKCNPHLVPISRLRENRSRPDGYGVYTSHDNYQPQTDGSGIHWEFIVAPGEKKKKESDSDFNDNVRKILWSFSHIMRDDHRRRFVIGYTIENKHMRLWFCSRKDIIVTKSFNFIRDHATLAHFFLSQMYAKAHELGYDPTIRPPPDIQLRVKNQWNITVHYTDDGEGQVIAGSNGKRSCSRTREREITFRTIDLLSSIGAEAVRSRGTRVWAGQLLINGQIQPDSDNMVMKEYWVDSDRVREAEIWRRILEDAPTEKDREILKRHLLTPLYSGDVVVDGKLDTTDYLRRYAAISEVGGLEMVPLLRKPKETNYDHTVMEADDFAPQGSGAIPSGPVTASRIVVLHDKSHHRIIFKEKGTTIEHLTTVSRVLRAGIQALNGLAVMHKSGWVHRDISSGNILVVDGVVKISDLEYAKKMSDSTSHSERSGTALFMSVEAQFHAYKFLGGGKAEEDGTAQDIMSQYEQYCELLVSDDDALLDDNAQSWVTSSSTSSDNSPIFRYNPLHDIESVWWLLVYLLLYRPPSIKSDTSSRVSSQSSFYRPFFSTGDTRRAAFAEEGVFTKHEKELHPALRPISKTLNEIRVLLFDRYVEVEQGDISKIDHTVAADLVPQMVVKLGNLVARYTEKDVKLSAIRLSRGRPDPEPLIAAAAAGASLDSRQLTEAKKRALNDDAEPKESSDDARAEIEETRMKRARKDVSAMKATSEGSSTMTAEKEKSRSGLRKRTESSGASSGNVPLRRSLRNLRKVQPAKS</sequence>
<evidence type="ECO:0000313" key="1">
    <source>
        <dbReference type="EMBL" id="KAI0084508.1"/>
    </source>
</evidence>
<comment type="caution">
    <text evidence="1">The sequence shown here is derived from an EMBL/GenBank/DDBJ whole genome shotgun (WGS) entry which is preliminary data.</text>
</comment>
<protein>
    <submittedName>
        <fullName evidence="1">Uncharacterized protein</fullName>
    </submittedName>
</protein>
<keyword evidence="2" id="KW-1185">Reference proteome</keyword>